<keyword evidence="2" id="KW-1185">Reference proteome</keyword>
<comment type="caution">
    <text evidence="1">The sequence shown here is derived from an EMBL/GenBank/DDBJ whole genome shotgun (WGS) entry which is preliminary data.</text>
</comment>
<evidence type="ECO:0000313" key="2">
    <source>
        <dbReference type="Proteomes" id="UP000292459"/>
    </source>
</evidence>
<dbReference type="EMBL" id="QVFV01000003">
    <property type="protein sequence ID" value="RZM77982.1"/>
    <property type="molecule type" value="Genomic_DNA"/>
</dbReference>
<evidence type="ECO:0000313" key="1">
    <source>
        <dbReference type="EMBL" id="RZM77982.1"/>
    </source>
</evidence>
<reference evidence="1 2" key="1">
    <citation type="submission" date="2018-11" db="EMBL/GenBank/DDBJ databases">
        <title>Whole genome sequencing of an environmental sample.</title>
        <authorList>
            <person name="Sarangi A.N."/>
            <person name="Singh D."/>
            <person name="Tripathy S."/>
        </authorList>
    </citation>
    <scope>NUCLEOTIDE SEQUENCE [LARGE SCALE GENOMIC DNA]</scope>
    <source>
        <strain evidence="1 2">Lakshadweep</strain>
    </source>
</reference>
<organism evidence="1 2">
    <name type="scientific">Leptolyngbya iicbica LK</name>
    <dbReference type="NCBI Taxonomy" id="2294035"/>
    <lineage>
        <taxon>Bacteria</taxon>
        <taxon>Bacillati</taxon>
        <taxon>Cyanobacteriota</taxon>
        <taxon>Cyanophyceae</taxon>
        <taxon>Leptolyngbyales</taxon>
        <taxon>Leptolyngbyaceae</taxon>
        <taxon>Leptolyngbya group</taxon>
        <taxon>Leptolyngbya</taxon>
        <taxon>Leptolyngbya iicbica</taxon>
    </lineage>
</organism>
<dbReference type="AlphaFoldDB" id="A0A4Q7E6J9"/>
<dbReference type="Proteomes" id="UP000292459">
    <property type="component" value="Unassembled WGS sequence"/>
</dbReference>
<sequence>MTVYDILRTTARERVSDGAQTPVLTGERTAERTLVLIWPQLGDFDSLEYAWWVMRDWERLRAEHIDVRAVGIGDRASGQKFAEFTQFPADCLWVDPSADLHRQLDLYSGLTIDWPILRPSQAAWVNLMLMCAGIASPGTLREVLRGYTGDRTAPQLIGDEETIEDTPLPTMKGSFFRWAGGSGFQRPFELATLRLRNMTEVLSHWSTYVPDAQYMTQRGGTFLFNQAGELLYEYRDRGILGFAENMSNPLSFLWDETATTAPAATDPTQPSNDLPSSIS</sequence>
<protein>
    <submittedName>
        <fullName evidence="1">Uncharacterized protein</fullName>
    </submittedName>
</protein>
<accession>A0A4Q7E6J9</accession>
<dbReference type="OrthoDB" id="538741at2"/>
<dbReference type="InterPro" id="IPR032801">
    <property type="entry name" value="PXL2A/B/C"/>
</dbReference>
<gene>
    <name evidence="1" type="ORF">DYY88_15670</name>
</gene>
<name>A0A4Q7E6J9_9CYAN</name>
<dbReference type="RefSeq" id="WP_063776146.1">
    <property type="nucleotide sequence ID" value="NZ_QVFV01000003.1"/>
</dbReference>
<proteinExistence type="predicted"/>
<dbReference type="Pfam" id="PF13911">
    <property type="entry name" value="AhpC-TSA_2"/>
    <property type="match status" value="1"/>
</dbReference>